<dbReference type="EMBL" id="JBHLUD010000019">
    <property type="protein sequence ID" value="MFC0548788.1"/>
    <property type="molecule type" value="Genomic_DNA"/>
</dbReference>
<organism evidence="2 3">
    <name type="scientific">Kutzneria chonburiensis</name>
    <dbReference type="NCBI Taxonomy" id="1483604"/>
    <lineage>
        <taxon>Bacteria</taxon>
        <taxon>Bacillati</taxon>
        <taxon>Actinomycetota</taxon>
        <taxon>Actinomycetes</taxon>
        <taxon>Pseudonocardiales</taxon>
        <taxon>Pseudonocardiaceae</taxon>
        <taxon>Kutzneria</taxon>
    </lineage>
</organism>
<reference evidence="2 3" key="1">
    <citation type="submission" date="2024-09" db="EMBL/GenBank/DDBJ databases">
        <authorList>
            <person name="Sun Q."/>
            <person name="Mori K."/>
        </authorList>
    </citation>
    <scope>NUCLEOTIDE SEQUENCE [LARGE SCALE GENOMIC DNA]</scope>
    <source>
        <strain evidence="2 3">TBRC 1432</strain>
    </source>
</reference>
<comment type="caution">
    <text evidence="2">The sequence shown here is derived from an EMBL/GenBank/DDBJ whole genome shotgun (WGS) entry which is preliminary data.</text>
</comment>
<keyword evidence="3" id="KW-1185">Reference proteome</keyword>
<accession>A0ABV6N8B2</accession>
<sequence>MSTVNLPAAIAVVTPQSLRPLRDGFDTPRVRADEGLIGDDSVLRRYTAPWLPMVLGGWSAFTTLVLVDHMRQSISMVMAHRPGFNEFRQLTRGMIIAIFGDSEQVEEQRVGAWNAHARLRGVDADGREWTANDPDLTARVYTVLMWHLLAAQEKLIGRLDESDRDAYCADAVRTVGQVFGNPAVLPVTYEQLAAEYATVLKGLTVTPEALAVFQENRALLVKDVPMEDLVAATAGLLDPEVADVFGIDRSAVVEFPRIDLATVTEDDMLPMACVSR</sequence>
<feature type="domain" description="ER-bound oxygenase mpaB/mpaB'/Rubber oxygenase catalytic" evidence="1">
    <location>
        <begin position="87"/>
        <end position="254"/>
    </location>
</feature>
<dbReference type="Pfam" id="PF09995">
    <property type="entry name" value="MPAB_Lcp_cat"/>
    <property type="match status" value="1"/>
</dbReference>
<proteinExistence type="predicted"/>
<dbReference type="RefSeq" id="WP_273941794.1">
    <property type="nucleotide sequence ID" value="NZ_CP097263.1"/>
</dbReference>
<dbReference type="Proteomes" id="UP001589810">
    <property type="component" value="Unassembled WGS sequence"/>
</dbReference>
<name>A0ABV6N8B2_9PSEU</name>
<dbReference type="InterPro" id="IPR018713">
    <property type="entry name" value="MPAB/Lcp_cat_dom"/>
</dbReference>
<dbReference type="PANTHER" id="PTHR36151">
    <property type="entry name" value="BLR2777 PROTEIN"/>
    <property type="match status" value="1"/>
</dbReference>
<gene>
    <name evidence="2" type="ORF">ACFFH7_45275</name>
</gene>
<evidence type="ECO:0000259" key="1">
    <source>
        <dbReference type="Pfam" id="PF09995"/>
    </source>
</evidence>
<evidence type="ECO:0000313" key="3">
    <source>
        <dbReference type="Proteomes" id="UP001589810"/>
    </source>
</evidence>
<dbReference type="PANTHER" id="PTHR36151:SF3">
    <property type="entry name" value="ER-BOUND OXYGENASE MPAB_MPAB'_RUBBER OXYGENASE CATALYTIC DOMAIN-CONTAINING PROTEIN"/>
    <property type="match status" value="1"/>
</dbReference>
<evidence type="ECO:0000313" key="2">
    <source>
        <dbReference type="EMBL" id="MFC0548788.1"/>
    </source>
</evidence>
<protein>
    <submittedName>
        <fullName evidence="2">Oxygenase MpaB family protein</fullName>
    </submittedName>
</protein>